<sequence length="83" mass="9371">MCRIRNTMLLVFDGEFLSNMVEKVNLSPINPHALRHTHAVMLLESGVDVKTVGDRLGHTKINMAADVYLHVSGKQEEGNWRDI</sequence>
<feature type="domain" description="Tyr recombinase" evidence="2">
    <location>
        <begin position="1"/>
        <end position="81"/>
    </location>
</feature>
<dbReference type="PROSITE" id="PS51898">
    <property type="entry name" value="TYR_RECOMBINASE"/>
    <property type="match status" value="1"/>
</dbReference>
<protein>
    <recommendedName>
        <fullName evidence="2">Tyr recombinase domain-containing protein</fullName>
    </recommendedName>
</protein>
<dbReference type="Proteomes" id="UP000198394">
    <property type="component" value="Unassembled WGS sequence"/>
</dbReference>
<comment type="caution">
    <text evidence="3">The sequence shown here is derived from an EMBL/GenBank/DDBJ whole genome shotgun (WGS) entry which is preliminary data.</text>
</comment>
<proteinExistence type="predicted"/>
<dbReference type="InterPro" id="IPR002104">
    <property type="entry name" value="Integrase_catalytic"/>
</dbReference>
<evidence type="ECO:0000313" key="3">
    <source>
        <dbReference type="EMBL" id="OXB91890.1"/>
    </source>
</evidence>
<dbReference type="InterPro" id="IPR011010">
    <property type="entry name" value="DNA_brk_join_enz"/>
</dbReference>
<evidence type="ECO:0000313" key="4">
    <source>
        <dbReference type="Proteomes" id="UP000198394"/>
    </source>
</evidence>
<reference evidence="3 4" key="1">
    <citation type="submission" date="2017-04" db="EMBL/GenBank/DDBJ databases">
        <title>The genome sequence of Parageobacillus galactosidasius DSM 18751.</title>
        <authorList>
            <person name="Ramaloko W.T."/>
            <person name="Koen N."/>
            <person name="Polliack S."/>
            <person name="Aliyu H."/>
            <person name="Lebre P."/>
            <person name="Mohr T."/>
            <person name="Oswald F."/>
            <person name="Zwick M."/>
            <person name="Neumann A."/>
            <person name="Syldatk C."/>
            <person name="Cowan D."/>
            <person name="De Maayer P."/>
        </authorList>
    </citation>
    <scope>NUCLEOTIDE SEQUENCE [LARGE SCALE GENOMIC DNA]</scope>
    <source>
        <strain evidence="3 4">DSM 18751</strain>
    </source>
</reference>
<gene>
    <name evidence="3" type="ORF">B9L23_11440</name>
</gene>
<accession>A0A226QJZ8</accession>
<dbReference type="EMBL" id="NDYL01000002">
    <property type="protein sequence ID" value="OXB91890.1"/>
    <property type="molecule type" value="Genomic_DNA"/>
</dbReference>
<name>A0A226QJZ8_9BACL</name>
<dbReference type="Pfam" id="PF00589">
    <property type="entry name" value="Phage_integrase"/>
    <property type="match status" value="1"/>
</dbReference>
<evidence type="ECO:0000259" key="2">
    <source>
        <dbReference type="PROSITE" id="PS51898"/>
    </source>
</evidence>
<dbReference type="AlphaFoldDB" id="A0A226QJZ8"/>
<organism evidence="3 4">
    <name type="scientific">Parageobacillus galactosidasius</name>
    <dbReference type="NCBI Taxonomy" id="883812"/>
    <lineage>
        <taxon>Bacteria</taxon>
        <taxon>Bacillati</taxon>
        <taxon>Bacillota</taxon>
        <taxon>Bacilli</taxon>
        <taxon>Bacillales</taxon>
        <taxon>Anoxybacillaceae</taxon>
        <taxon>Parageobacillus</taxon>
    </lineage>
</organism>
<dbReference type="GO" id="GO:0015074">
    <property type="term" value="P:DNA integration"/>
    <property type="evidence" value="ECO:0007669"/>
    <property type="project" value="InterPro"/>
</dbReference>
<dbReference type="GO" id="GO:0006310">
    <property type="term" value="P:DNA recombination"/>
    <property type="evidence" value="ECO:0007669"/>
    <property type="project" value="UniProtKB-KW"/>
</dbReference>
<dbReference type="GO" id="GO:0003677">
    <property type="term" value="F:DNA binding"/>
    <property type="evidence" value="ECO:0007669"/>
    <property type="project" value="InterPro"/>
</dbReference>
<dbReference type="InterPro" id="IPR013762">
    <property type="entry name" value="Integrase-like_cat_sf"/>
</dbReference>
<dbReference type="SUPFAM" id="SSF56349">
    <property type="entry name" value="DNA breaking-rejoining enzymes"/>
    <property type="match status" value="1"/>
</dbReference>
<keyword evidence="4" id="KW-1185">Reference proteome</keyword>
<dbReference type="Gene3D" id="1.10.443.10">
    <property type="entry name" value="Intergrase catalytic core"/>
    <property type="match status" value="1"/>
</dbReference>
<keyword evidence="1" id="KW-0233">DNA recombination</keyword>
<evidence type="ECO:0000256" key="1">
    <source>
        <dbReference type="ARBA" id="ARBA00023172"/>
    </source>
</evidence>